<evidence type="ECO:0000313" key="3">
    <source>
        <dbReference type="Proteomes" id="UP001480595"/>
    </source>
</evidence>
<sequence>MPEDSDIYFGVEIETVVKMDRGLVGELDNTDHFEPFCDAQSQIFINQLKPKLDSQLFFTDDDYRQWQFFRDPSIEDGGAIKPSDFAVPLEIKSRQSELHDVWSVIGSEIFTAYPKFFKNCSTHVHFSFPEQNATNKLLDFPVKKARLLFLAAQVFEKAIDDLMPGGWRNRKYAGSLQTPGSNESESESEEGKPKPKKVDNLCEFWHRMERCETMAQLAGTVNFTEGYEEEPKRKRGDARYFKWNCFSHRPTIHYRTVEFRQMPPALSPEDVELWIRFVAGFVRAAVAVDARRIDAAAAMGVDDMVRELYVGDKSYTSTAADREAMGLDDMVREMHVGDRCTAPADGEALRAFIGDKVPAENGFWDELANIKEKMNLFFCA</sequence>
<dbReference type="PANTHER" id="PTHR36847:SF1">
    <property type="entry name" value="AMIDOLIGASE ENZYME"/>
    <property type="match status" value="1"/>
</dbReference>
<organism evidence="2 3">
    <name type="scientific">Apiospora phragmitis</name>
    <dbReference type="NCBI Taxonomy" id="2905665"/>
    <lineage>
        <taxon>Eukaryota</taxon>
        <taxon>Fungi</taxon>
        <taxon>Dikarya</taxon>
        <taxon>Ascomycota</taxon>
        <taxon>Pezizomycotina</taxon>
        <taxon>Sordariomycetes</taxon>
        <taxon>Xylariomycetidae</taxon>
        <taxon>Amphisphaeriales</taxon>
        <taxon>Apiosporaceae</taxon>
        <taxon>Apiospora</taxon>
    </lineage>
</organism>
<keyword evidence="3" id="KW-1185">Reference proteome</keyword>
<name>A0ABR1VTK5_9PEZI</name>
<protein>
    <submittedName>
        <fullName evidence="2">Uncharacterized protein</fullName>
    </submittedName>
</protein>
<dbReference type="Pfam" id="PF12224">
    <property type="entry name" value="Amidoligase_2"/>
    <property type="match status" value="1"/>
</dbReference>
<evidence type="ECO:0000256" key="1">
    <source>
        <dbReference type="SAM" id="MobiDB-lite"/>
    </source>
</evidence>
<accession>A0ABR1VTK5</accession>
<gene>
    <name evidence="2" type="ORF">PG994_004404</name>
</gene>
<reference evidence="2 3" key="1">
    <citation type="submission" date="2023-01" db="EMBL/GenBank/DDBJ databases">
        <title>Analysis of 21 Apiospora genomes using comparative genomics revels a genus with tremendous synthesis potential of carbohydrate active enzymes and secondary metabolites.</title>
        <authorList>
            <person name="Sorensen T."/>
        </authorList>
    </citation>
    <scope>NUCLEOTIDE SEQUENCE [LARGE SCALE GENOMIC DNA]</scope>
    <source>
        <strain evidence="2 3">CBS 135458</strain>
    </source>
</reference>
<dbReference type="InterPro" id="IPR022025">
    <property type="entry name" value="Amidoligase_2"/>
</dbReference>
<dbReference type="PANTHER" id="PTHR36847">
    <property type="entry name" value="AMIDOLIGASE ENZYME"/>
    <property type="match status" value="1"/>
</dbReference>
<proteinExistence type="predicted"/>
<dbReference type="EMBL" id="JAQQWL010000005">
    <property type="protein sequence ID" value="KAK8073505.1"/>
    <property type="molecule type" value="Genomic_DNA"/>
</dbReference>
<dbReference type="GeneID" id="92088876"/>
<dbReference type="RefSeq" id="XP_066717980.1">
    <property type="nucleotide sequence ID" value="XM_066855813.1"/>
</dbReference>
<dbReference type="Proteomes" id="UP001480595">
    <property type="component" value="Unassembled WGS sequence"/>
</dbReference>
<evidence type="ECO:0000313" key="2">
    <source>
        <dbReference type="EMBL" id="KAK8073505.1"/>
    </source>
</evidence>
<comment type="caution">
    <text evidence="2">The sequence shown here is derived from an EMBL/GenBank/DDBJ whole genome shotgun (WGS) entry which is preliminary data.</text>
</comment>
<feature type="region of interest" description="Disordered" evidence="1">
    <location>
        <begin position="173"/>
        <end position="196"/>
    </location>
</feature>